<dbReference type="KEGG" id="mflg:ABS361_20860"/>
<dbReference type="EMBL" id="CP158568">
    <property type="protein sequence ID" value="XBY44431.1"/>
    <property type="molecule type" value="Genomic_DNA"/>
</dbReference>
<reference evidence="2" key="1">
    <citation type="submission" date="2024-06" db="EMBL/GenBank/DDBJ databases">
        <title>Methylostella associata gen. nov., sp. nov., a novel Ancalomicrobiaceae-affiliated facultatively methylotrophic bacteria that feed on methanotrophs of the genus Methylococcus.</title>
        <authorList>
            <person name="Saltykova V."/>
            <person name="Danilova O.V."/>
            <person name="Oshkin I.Y."/>
            <person name="Belova S.E."/>
            <person name="Pimenov N.V."/>
            <person name="Dedysh S.N."/>
        </authorList>
    </citation>
    <scope>NUCLEOTIDE SEQUENCE</scope>
    <source>
        <strain evidence="2">S20</strain>
    </source>
</reference>
<evidence type="ECO:0000313" key="2">
    <source>
        <dbReference type="EMBL" id="XBY44431.1"/>
    </source>
</evidence>
<sequence>MIVAVIRQTVSSARVEDALRLGAAAEGRVEEAADAEVSVEAVSVEDMGVITFVGGDVGSPARSAMREEKWRGPRVGARGPRRWSKSDGCFLHPFD</sequence>
<organism evidence="2">
    <name type="scientific">Methyloraptor flagellatus</name>
    <dbReference type="NCBI Taxonomy" id="3162530"/>
    <lineage>
        <taxon>Bacteria</taxon>
        <taxon>Pseudomonadati</taxon>
        <taxon>Pseudomonadota</taxon>
        <taxon>Alphaproteobacteria</taxon>
        <taxon>Hyphomicrobiales</taxon>
        <taxon>Ancalomicrobiaceae</taxon>
        <taxon>Methyloraptor</taxon>
    </lineage>
</organism>
<dbReference type="RefSeq" id="WP_407049524.1">
    <property type="nucleotide sequence ID" value="NZ_CP158568.1"/>
</dbReference>
<evidence type="ECO:0000256" key="1">
    <source>
        <dbReference type="SAM" id="MobiDB-lite"/>
    </source>
</evidence>
<feature type="region of interest" description="Disordered" evidence="1">
    <location>
        <begin position="60"/>
        <end position="82"/>
    </location>
</feature>
<protein>
    <submittedName>
        <fullName evidence="2">Uncharacterized protein</fullName>
    </submittedName>
</protein>
<dbReference type="AlphaFoldDB" id="A0AAU7X9L3"/>
<proteinExistence type="predicted"/>
<gene>
    <name evidence="2" type="ORF">ABS361_20860</name>
</gene>
<name>A0AAU7X9L3_9HYPH</name>
<accession>A0AAU7X9L3</accession>